<dbReference type="PANTHER" id="PTHR13026:SF0">
    <property type="entry name" value="RIBOSOMAL RNA PROCESSING 1B"/>
    <property type="match status" value="1"/>
</dbReference>
<dbReference type="OrthoDB" id="2019504at2759"/>
<evidence type="ECO:0000313" key="6">
    <source>
        <dbReference type="Proteomes" id="UP000730481"/>
    </source>
</evidence>
<keyword evidence="4" id="KW-0539">Nucleus</keyword>
<dbReference type="Proteomes" id="UP000730481">
    <property type="component" value="Unassembled WGS sequence"/>
</dbReference>
<evidence type="ECO:0000256" key="1">
    <source>
        <dbReference type="ARBA" id="ARBA00004123"/>
    </source>
</evidence>
<accession>A0A9P5ASL7</accession>
<name>A0A9P5ASL7_9HYPO</name>
<dbReference type="EMBL" id="PVQB02000073">
    <property type="protein sequence ID" value="KAF4343921.1"/>
    <property type="molecule type" value="Genomic_DNA"/>
</dbReference>
<organism evidence="5 6">
    <name type="scientific">Fusarium beomiforme</name>
    <dbReference type="NCBI Taxonomy" id="44412"/>
    <lineage>
        <taxon>Eukaryota</taxon>
        <taxon>Fungi</taxon>
        <taxon>Dikarya</taxon>
        <taxon>Ascomycota</taxon>
        <taxon>Pezizomycotina</taxon>
        <taxon>Sordariomycetes</taxon>
        <taxon>Hypocreomycetidae</taxon>
        <taxon>Hypocreales</taxon>
        <taxon>Nectriaceae</taxon>
        <taxon>Fusarium</taxon>
        <taxon>Fusarium burgessii species complex</taxon>
    </lineage>
</organism>
<keyword evidence="6" id="KW-1185">Reference proteome</keyword>
<comment type="similarity">
    <text evidence="2">Belongs to the RRP1 family.</text>
</comment>
<gene>
    <name evidence="5" type="ORF">FBEOM_2156</name>
</gene>
<dbReference type="PANTHER" id="PTHR13026">
    <property type="entry name" value="NNP-1 PROTEIN NOVEL NUCLEAR PROTEIN 1 NOP52"/>
    <property type="match status" value="1"/>
</dbReference>
<dbReference type="AlphaFoldDB" id="A0A9P5ASL7"/>
<evidence type="ECO:0000256" key="2">
    <source>
        <dbReference type="ARBA" id="ARBA00006374"/>
    </source>
</evidence>
<dbReference type="GO" id="GO:0006364">
    <property type="term" value="P:rRNA processing"/>
    <property type="evidence" value="ECO:0007669"/>
    <property type="project" value="UniProtKB-KW"/>
</dbReference>
<keyword evidence="3" id="KW-0698">rRNA processing</keyword>
<evidence type="ECO:0000313" key="5">
    <source>
        <dbReference type="EMBL" id="KAF4343921.1"/>
    </source>
</evidence>
<reference evidence="5" key="2">
    <citation type="submission" date="2020-02" db="EMBL/GenBank/DDBJ databases">
        <title>Identification and distribution of gene clusters putatively required for synthesis of sphingolipid metabolism inhibitors in phylogenetically diverse species of the filamentous fungus Fusarium.</title>
        <authorList>
            <person name="Kim H.-S."/>
            <person name="Busman M."/>
            <person name="Brown D.W."/>
            <person name="Divon H."/>
            <person name="Uhlig S."/>
            <person name="Proctor R.H."/>
        </authorList>
    </citation>
    <scope>NUCLEOTIDE SEQUENCE</scope>
    <source>
        <strain evidence="5">NRRL 25174</strain>
    </source>
</reference>
<protein>
    <submittedName>
        <fullName evidence="5">Ribosomal RNA-processing 1 like</fullName>
    </submittedName>
</protein>
<evidence type="ECO:0000256" key="3">
    <source>
        <dbReference type="ARBA" id="ARBA00022552"/>
    </source>
</evidence>
<comment type="caution">
    <text evidence="5">The sequence shown here is derived from an EMBL/GenBank/DDBJ whole genome shotgun (WGS) entry which is preliminary data.</text>
</comment>
<dbReference type="Pfam" id="PF05997">
    <property type="entry name" value="Nop52"/>
    <property type="match status" value="1"/>
</dbReference>
<dbReference type="InterPro" id="IPR010301">
    <property type="entry name" value="RRP1"/>
</dbReference>
<proteinExistence type="inferred from homology"/>
<dbReference type="GO" id="GO:0030688">
    <property type="term" value="C:preribosome, small subunit precursor"/>
    <property type="evidence" value="ECO:0007669"/>
    <property type="project" value="InterPro"/>
</dbReference>
<reference evidence="5" key="1">
    <citation type="journal article" date="2017" name="Mycologia">
        <title>Fusarium algeriense, sp. nov., a novel toxigenic crown rot pathogen of durum wheat from Algeria is nested in the Fusarium burgessii species complex.</title>
        <authorList>
            <person name="Laraba I."/>
            <person name="Keddad A."/>
            <person name="Boureghda H."/>
            <person name="Abdallah N."/>
            <person name="Vaughan M.M."/>
            <person name="Proctor R.H."/>
            <person name="Busman M."/>
            <person name="O'Donnell K."/>
        </authorList>
    </citation>
    <scope>NUCLEOTIDE SEQUENCE</scope>
    <source>
        <strain evidence="5">NRRL 25174</strain>
    </source>
</reference>
<dbReference type="GO" id="GO:0005634">
    <property type="term" value="C:nucleus"/>
    <property type="evidence" value="ECO:0007669"/>
    <property type="project" value="UniProtKB-SubCell"/>
</dbReference>
<comment type="subcellular location">
    <subcellularLocation>
        <location evidence="1">Nucleus</location>
    </subcellularLocation>
</comment>
<sequence>MAEHESQMPFIRNLASSGPFYTLSLPRIFLTLPDRKLRMSSLESLSTFLSSRSSLSDIDAQKLWKGLFYALWMTDRPIPQQRLATDLANLLFTLKPACTIPWLRAFWTVVGAQWTSIDVYRLEKFLLLVRRVFASHVRLARERGWKDGDVEAIVGVLAEFPFEKEGDLRKSPVGVRLHALDIWVDELEREEALKQPEAENFVKSLGDVVIALKRCPVKPVRARAGESYEDERLPWVQAVSGDEMEEDGDEWGGFED</sequence>
<evidence type="ECO:0000256" key="4">
    <source>
        <dbReference type="ARBA" id="ARBA00023242"/>
    </source>
</evidence>